<keyword evidence="3" id="KW-1185">Reference proteome</keyword>
<dbReference type="PANTHER" id="PTHR33050">
    <property type="entry name" value="REVERSE TRANSCRIPTASE DOMAIN-CONTAINING PROTEIN"/>
    <property type="match status" value="1"/>
</dbReference>
<feature type="compositionally biased region" description="Low complexity" evidence="1">
    <location>
        <begin position="1117"/>
        <end position="1137"/>
    </location>
</feature>
<gene>
    <name evidence="2" type="ORF">SNAT2548_LOCUS378</name>
</gene>
<dbReference type="EMBL" id="CAJNDS010000017">
    <property type="protein sequence ID" value="CAE6918468.1"/>
    <property type="molecule type" value="Genomic_DNA"/>
</dbReference>
<accession>A0A812GEZ0</accession>
<reference evidence="2" key="1">
    <citation type="submission" date="2021-02" db="EMBL/GenBank/DDBJ databases">
        <authorList>
            <person name="Dougan E. K."/>
            <person name="Rhodes N."/>
            <person name="Thang M."/>
            <person name="Chan C."/>
        </authorList>
    </citation>
    <scope>NUCLEOTIDE SEQUENCE</scope>
</reference>
<dbReference type="OrthoDB" id="430403at2759"/>
<proteinExistence type="predicted"/>
<dbReference type="PANTHER" id="PTHR33050:SF7">
    <property type="entry name" value="RIBONUCLEASE H"/>
    <property type="match status" value="1"/>
</dbReference>
<dbReference type="Proteomes" id="UP000604046">
    <property type="component" value="Unassembled WGS sequence"/>
</dbReference>
<comment type="caution">
    <text evidence="2">The sequence shown here is derived from an EMBL/GenBank/DDBJ whole genome shotgun (WGS) entry which is preliminary data.</text>
</comment>
<protein>
    <submittedName>
        <fullName evidence="2">Uncharacterized protein</fullName>
    </submittedName>
</protein>
<evidence type="ECO:0000313" key="3">
    <source>
        <dbReference type="Proteomes" id="UP000604046"/>
    </source>
</evidence>
<evidence type="ECO:0000313" key="2">
    <source>
        <dbReference type="EMBL" id="CAE6918468.1"/>
    </source>
</evidence>
<organism evidence="2 3">
    <name type="scientific">Symbiodinium natans</name>
    <dbReference type="NCBI Taxonomy" id="878477"/>
    <lineage>
        <taxon>Eukaryota</taxon>
        <taxon>Sar</taxon>
        <taxon>Alveolata</taxon>
        <taxon>Dinophyceae</taxon>
        <taxon>Suessiales</taxon>
        <taxon>Symbiodiniaceae</taxon>
        <taxon>Symbiodinium</taxon>
    </lineage>
</organism>
<dbReference type="InterPro" id="IPR052055">
    <property type="entry name" value="Hepadnavirus_pol/RT"/>
</dbReference>
<feature type="compositionally biased region" description="Polar residues" evidence="1">
    <location>
        <begin position="1145"/>
        <end position="1155"/>
    </location>
</feature>
<feature type="region of interest" description="Disordered" evidence="1">
    <location>
        <begin position="1117"/>
        <end position="1156"/>
    </location>
</feature>
<name>A0A812GEZ0_9DINO</name>
<sequence>MEWSALQGQEFQKLKGVFATPQQLEAAFDTDAEAAELVEVFLPGISTEGRQETNLDSAKRAQQESDEREKYTLLLADVIRQAKLPVVAQLDAVNDDGRSWKRIFGTRRSKTLRNRFRSWRAFSRWLETSYHKVWPSSIVPLLEYADEKYNDDCGKTVLPSFQAALSVLEQAGRVPEAEMLSRDPTWLAQLASYTADLEAAQPERKQAPLFTVAIVVALELYVCLESEPEYARALGWVVLLMVYASLRADDVQAIRPETMEITGSGFKAKLGRTKTTGPDRRCKEVYIFVKRDVGLSGQDWLVTGFELWEKYKQPRDFLVLEANGDWTAPTNKGVDSSGVALYMKSVLSRLGTPKRISGSYRLNEHRSLLPDGAYRMYTGHSPRNFLASVAAAIGVRKEDIDYLGRWLISRLSGAGDYIRTSREVVHRVQETVCRALLEGVGGQYHEDEALSMLKSYVDGLGTSGSLARRQHDILRRGDGQRHLGLKWPAFSPALEDPDSSAEDLEEAPVFSASKYFITTSSKTGLRRLHLNGPCHVKHYHCSSVVFVDQVNLEDIDSVCRDCKHRLRREAGQEAVEDFKTLVYSATSELPCKSVEAEMLALVATADSDLQYVLQEAAAPLRVQYQVVQVHTTRRRFQAIADTRAEARTAARDFNLDHNSAEGRAQIASVVAAWELAKEFSAKEVELKAEAKVMGHKKVLQVQERQAMLRAVTTVYGKLNEAETPSAEYLASKAEECEENEPTASSLDQISSKKDKQVESLQSTVDSSGHLRVTKTIQKLEMPHNSEAYRRVMKVEAYAWLCMSARFKAKSWLQGLKLETFTKFVEYIMGDKVSGLRLPSHQGKDALPGRPPWSVVLAYEQKLRTEAMKLVVDDAITLAEALEQVVADPSLKETWFTTPLALHVAEQPRKYRKGDGKGETSESAGRPVPLTVVYAFAGPERRCDIGACLKKLIPDVHVMEFDILRDPRQAGNAFLWEHPEHLGVAADGVVPSSIWSWPEILDLLVRFKAVTFAIFQCMFGAQTSKPTRFLSNLARFQRDPPPHATLPCLDPHHRYFGPLPKSCPHGRHDSLVGKDPVSHQWRTAAAAAYPPKLCQFLAQAIASSQSLASRAATAQARDAVAPSASRFRASSGSSIGSSPTPPAGQVSMSSGTTTPLPSEDAEAFAARLLAKEGLMTKDELQALHQLLPKERAVRVGEEVESASSFTVGAYACTSQVLTRYVRQISPKLSFSAVSLFHGIRTPMHRDSRNAPFPNMVAPITSFKGGQIWVEDCHGSVPEMTPDGLKAGKDLEVAKGPVVFDAYKAFHFTRAWEGERLVVVAYVTDHLDTLKDGEKQVLERQGFQLPAQEAETSEAIGLEFGAPHGSAPPGAEPAFKPELCGNRGLPLQAEWEGKQEPLNDGFGLCSPTRWRPADRGATLSPSSMALCRDMYQMCMEFVGRNVSSPKELCEKLAAGEVTETPFCEEEMQQLREKWCRRVGGDDWKHCMEIPKGQPFLLKAVARTAEVMGDPDWASITEGTDNFCTGVPIGFGEELPRLPQVFEPKAKWRKFDEDLPEWDRSNYASASLNSQQLLEKFREEVELGRMEASTHGALKQRYGEENLRIEQFETPFALAGDVAAAHRLVLVRERDWGLLACRAEAGSDTVFVNRVGTFGISSASFWWARLFGIIGRMVGRAMLNHFFFQLVFVDDLHANFFGHRKYVNALIWLVLYLMAGTPFAWKKFKGGARIAFIGYELDYAARLVGLSKVRGDWLVQWIKSARESKYVVQTKKFAEFLGRLGFVSRVVYWLKPHLAPLYAWSSATHRCSVGKLPDTVILTLLYIEEALVTKDYKVSPSRVDLSDKPLFFTDAKCEDGLVVLGGWDATCPLGRSRWFSIKVRPHEAPYLFDEEQKSQWASASAELLATLAALYLFGHLGESTRVRQLPVVFSAITDNKGNESLSKKQSTTKWPLMLINMQLSHLLALSKIRLALNWRPRGENQLADDLTNSRFSSFNPEFRCFSSFSDLPLELLSKLWETKSQFDALRHSASQQVAVQSLSKKRPHERTPW</sequence>
<evidence type="ECO:0000256" key="1">
    <source>
        <dbReference type="SAM" id="MobiDB-lite"/>
    </source>
</evidence>